<feature type="non-terminal residue" evidence="1">
    <location>
        <position position="1"/>
    </location>
</feature>
<gene>
    <name evidence="1" type="ORF">CEXT_381291</name>
</gene>
<name>A0AAV4UQT0_CAEEX</name>
<proteinExistence type="predicted"/>
<reference evidence="1 2" key="1">
    <citation type="submission" date="2021-06" db="EMBL/GenBank/DDBJ databases">
        <title>Caerostris extrusa draft genome.</title>
        <authorList>
            <person name="Kono N."/>
            <person name="Arakawa K."/>
        </authorList>
    </citation>
    <scope>NUCLEOTIDE SEQUENCE [LARGE SCALE GENOMIC DNA]</scope>
</reference>
<dbReference type="EMBL" id="BPLR01013282">
    <property type="protein sequence ID" value="GIY60137.1"/>
    <property type="molecule type" value="Genomic_DNA"/>
</dbReference>
<comment type="caution">
    <text evidence="1">The sequence shown here is derived from an EMBL/GenBank/DDBJ whole genome shotgun (WGS) entry which is preliminary data.</text>
</comment>
<dbReference type="Proteomes" id="UP001054945">
    <property type="component" value="Unassembled WGS sequence"/>
</dbReference>
<dbReference type="AlphaFoldDB" id="A0AAV4UQT0"/>
<keyword evidence="2" id="KW-1185">Reference proteome</keyword>
<evidence type="ECO:0000313" key="1">
    <source>
        <dbReference type="EMBL" id="GIY60137.1"/>
    </source>
</evidence>
<evidence type="ECO:0000313" key="2">
    <source>
        <dbReference type="Proteomes" id="UP001054945"/>
    </source>
</evidence>
<accession>A0AAV4UQT0</accession>
<organism evidence="1 2">
    <name type="scientific">Caerostris extrusa</name>
    <name type="common">Bark spider</name>
    <name type="synonym">Caerostris bankana</name>
    <dbReference type="NCBI Taxonomy" id="172846"/>
    <lineage>
        <taxon>Eukaryota</taxon>
        <taxon>Metazoa</taxon>
        <taxon>Ecdysozoa</taxon>
        <taxon>Arthropoda</taxon>
        <taxon>Chelicerata</taxon>
        <taxon>Arachnida</taxon>
        <taxon>Araneae</taxon>
        <taxon>Araneomorphae</taxon>
        <taxon>Entelegynae</taxon>
        <taxon>Araneoidea</taxon>
        <taxon>Araneidae</taxon>
        <taxon>Caerostris</taxon>
    </lineage>
</organism>
<sequence>YAVHILDSCSHSFSGRTKANTPIDNCPPDVSESLKENLSIIQYWYSYLFKHLTILIVSALPSHSQSAEKKSTPAATTAIAKKDKSAASKIRDAKQSVGIRWQKEWLQHSCLTQKCKLEKSYLLSKPKKSKDKTKSTG</sequence>
<protein>
    <submittedName>
        <fullName evidence="1">Uncharacterized protein</fullName>
    </submittedName>
</protein>